<dbReference type="RefSeq" id="WP_030153492.1">
    <property type="nucleotide sequence ID" value="NZ_JOFV01000025.1"/>
</dbReference>
<evidence type="ECO:0000313" key="7">
    <source>
        <dbReference type="Proteomes" id="UP000290517"/>
    </source>
</evidence>
<dbReference type="Proteomes" id="UP000290517">
    <property type="component" value="Unassembled WGS sequence"/>
</dbReference>
<dbReference type="InterPro" id="IPR024412">
    <property type="entry name" value="Lsr2_dim_dom"/>
</dbReference>
<name>A0A4Q1KK10_9CELL</name>
<evidence type="ECO:0000313" key="6">
    <source>
        <dbReference type="Proteomes" id="UP000289805"/>
    </source>
</evidence>
<evidence type="ECO:0000256" key="1">
    <source>
        <dbReference type="ARBA" id="ARBA00023125"/>
    </source>
</evidence>
<dbReference type="Pfam" id="PF11774">
    <property type="entry name" value="Lsr2"/>
    <property type="match status" value="1"/>
</dbReference>
<comment type="caution">
    <text evidence="5">The sequence shown here is derived from an EMBL/GenBank/DDBJ whole genome shotgun (WGS) entry which is preliminary data.</text>
</comment>
<gene>
    <name evidence="4" type="ORF">EQW73_17705</name>
    <name evidence="5" type="ORF">EQW78_17605</name>
</gene>
<protein>
    <submittedName>
        <fullName evidence="5">Lsr2 family protein</fullName>
    </submittedName>
</protein>
<keyword evidence="1" id="KW-0238">DNA-binding</keyword>
<keyword evidence="7" id="KW-1185">Reference proteome</keyword>
<sequence length="112" mass="12893">MREYFRRVQQTRAIVTDDLDGTEEGVRSYQFGWQNAVYEIDLNDTHRDELLRALQPYIDAGRRQGKMPAAARRGSSTGEDLAAVRTWARANGHEVSDRGRVPNVIIEAYRKR</sequence>
<dbReference type="Proteomes" id="UP000289805">
    <property type="component" value="Unassembled WGS sequence"/>
</dbReference>
<dbReference type="OrthoDB" id="4113332at2"/>
<feature type="domain" description="Lsr2 DNA-binding" evidence="3">
    <location>
        <begin position="77"/>
        <end position="111"/>
    </location>
</feature>
<feature type="domain" description="Lsr2 dimerization" evidence="2">
    <location>
        <begin position="9"/>
        <end position="65"/>
    </location>
</feature>
<dbReference type="AlphaFoldDB" id="A0A4Q1KK10"/>
<dbReference type="GO" id="GO:0016746">
    <property type="term" value="F:acyltransferase activity"/>
    <property type="evidence" value="ECO:0007669"/>
    <property type="project" value="InterPro"/>
</dbReference>
<dbReference type="STRING" id="1713.GCA_000718325_03515"/>
<dbReference type="GO" id="GO:0003677">
    <property type="term" value="F:DNA binding"/>
    <property type="evidence" value="ECO:0007669"/>
    <property type="project" value="UniProtKB-KW"/>
</dbReference>
<dbReference type="InterPro" id="IPR042261">
    <property type="entry name" value="Lsr2-like_dimerization"/>
</dbReference>
<evidence type="ECO:0000313" key="4">
    <source>
        <dbReference type="EMBL" id="RXR21728.1"/>
    </source>
</evidence>
<evidence type="ECO:0000313" key="5">
    <source>
        <dbReference type="EMBL" id="RXR29735.1"/>
    </source>
</evidence>
<dbReference type="Pfam" id="PF23359">
    <property type="entry name" value="Lsr2_DNA-bd"/>
    <property type="match status" value="1"/>
</dbReference>
<evidence type="ECO:0000259" key="3">
    <source>
        <dbReference type="Pfam" id="PF23359"/>
    </source>
</evidence>
<dbReference type="InterPro" id="IPR036625">
    <property type="entry name" value="E3-bd_dom_sf"/>
</dbReference>
<accession>A0A4Q1KK10</accession>
<dbReference type="Gene3D" id="4.10.320.10">
    <property type="entry name" value="E3-binding domain"/>
    <property type="match status" value="1"/>
</dbReference>
<evidence type="ECO:0000259" key="2">
    <source>
        <dbReference type="Pfam" id="PF11774"/>
    </source>
</evidence>
<proteinExistence type="predicted"/>
<reference evidence="6 7" key="1">
    <citation type="submission" date="2019-01" db="EMBL/GenBank/DDBJ databases">
        <title>Oerskovia turbata Genome sequencing and assembly.</title>
        <authorList>
            <person name="Dou T."/>
        </authorList>
    </citation>
    <scope>NUCLEOTIDE SEQUENCE [LARGE SCALE GENOMIC DNA]</scope>
    <source>
        <strain evidence="5 6">JCM12123</strain>
        <strain evidence="4 7">JCM3160</strain>
    </source>
</reference>
<organism evidence="5 6">
    <name type="scientific">Oerskovia turbata</name>
    <dbReference type="NCBI Taxonomy" id="1713"/>
    <lineage>
        <taxon>Bacteria</taxon>
        <taxon>Bacillati</taxon>
        <taxon>Actinomycetota</taxon>
        <taxon>Actinomycetes</taxon>
        <taxon>Micrococcales</taxon>
        <taxon>Cellulomonadaceae</taxon>
        <taxon>Oerskovia</taxon>
    </lineage>
</organism>
<dbReference type="EMBL" id="SDJQ01000032">
    <property type="protein sequence ID" value="RXR29735.1"/>
    <property type="molecule type" value="Genomic_DNA"/>
</dbReference>
<dbReference type="Gene3D" id="3.30.60.230">
    <property type="entry name" value="Lsr2, dimerization domain"/>
    <property type="match status" value="1"/>
</dbReference>
<dbReference type="EMBL" id="SDJR01000016">
    <property type="protein sequence ID" value="RXR21728.1"/>
    <property type="molecule type" value="Genomic_DNA"/>
</dbReference>
<dbReference type="InterPro" id="IPR055370">
    <property type="entry name" value="Lsr2_DNA-bd"/>
</dbReference>